<gene>
    <name evidence="2" type="ordered locus">KRH_00530</name>
</gene>
<evidence type="ECO:0008006" key="4">
    <source>
        <dbReference type="Google" id="ProtNLM"/>
    </source>
</evidence>
<keyword evidence="1" id="KW-0472">Membrane</keyword>
<keyword evidence="1" id="KW-1133">Transmembrane helix</keyword>
<protein>
    <recommendedName>
        <fullName evidence="4">Transposase DDE domain-containing protein</fullName>
    </recommendedName>
</protein>
<reference evidence="2 3" key="1">
    <citation type="journal article" date="2008" name="J. Bacteriol.">
        <title>Complete genome sequence of the soil actinomycete Kocuria rhizophila.</title>
        <authorList>
            <person name="Takarada H."/>
            <person name="Sekine M."/>
            <person name="Kosugi H."/>
            <person name="Matsuo Y."/>
            <person name="Fujisawa T."/>
            <person name="Omata S."/>
            <person name="Kishi E."/>
            <person name="Shimizu A."/>
            <person name="Tsukatani N."/>
            <person name="Tanikawa S."/>
            <person name="Fujita N."/>
            <person name="Harayama S."/>
        </authorList>
    </citation>
    <scope>NUCLEOTIDE SEQUENCE [LARGE SCALE GENOMIC DNA]</scope>
    <source>
        <strain evidence="3">ATCC 9341 / DSM 348 / NBRC 103217 / DC2201</strain>
    </source>
</reference>
<proteinExistence type="predicted"/>
<name>B2GJH1_KOCRD</name>
<sequence>MASRDAGDRAPRTPQPRANLTAWTRLLGYIGDAATLATCEPKALRYRFFHVLARLAHSARRRRLRIPESWPWAAAIVAVFANIAAIPQQA</sequence>
<dbReference type="Proteomes" id="UP000008838">
    <property type="component" value="Chromosome"/>
</dbReference>
<keyword evidence="1" id="KW-0812">Transmembrane</keyword>
<dbReference type="STRING" id="378753.KRH_00530"/>
<feature type="transmembrane region" description="Helical" evidence="1">
    <location>
        <begin position="70"/>
        <end position="87"/>
    </location>
</feature>
<keyword evidence="3" id="KW-1185">Reference proteome</keyword>
<evidence type="ECO:0000313" key="2">
    <source>
        <dbReference type="EMBL" id="BAG28400.1"/>
    </source>
</evidence>
<dbReference type="AlphaFoldDB" id="B2GJH1"/>
<organism evidence="2 3">
    <name type="scientific">Kocuria rhizophila (strain ATCC 9341 / DSM 348 / NBRC 103217 / DC2201)</name>
    <dbReference type="NCBI Taxonomy" id="378753"/>
    <lineage>
        <taxon>Bacteria</taxon>
        <taxon>Bacillati</taxon>
        <taxon>Actinomycetota</taxon>
        <taxon>Actinomycetes</taxon>
        <taxon>Micrococcales</taxon>
        <taxon>Micrococcaceae</taxon>
        <taxon>Kocuria</taxon>
    </lineage>
</organism>
<dbReference type="KEGG" id="krh:KRH_00530"/>
<accession>B2GJH1</accession>
<evidence type="ECO:0000256" key="1">
    <source>
        <dbReference type="SAM" id="Phobius"/>
    </source>
</evidence>
<dbReference type="HOGENOM" id="CLU_2648523_0_0_11"/>
<evidence type="ECO:0000313" key="3">
    <source>
        <dbReference type="Proteomes" id="UP000008838"/>
    </source>
</evidence>
<dbReference type="EMBL" id="AP009152">
    <property type="protein sequence ID" value="BAG28400.1"/>
    <property type="molecule type" value="Genomic_DNA"/>
</dbReference>
<dbReference type="eggNOG" id="ENOG50331D8">
    <property type="taxonomic scope" value="Bacteria"/>
</dbReference>